<dbReference type="Proteomes" id="UP000008782">
    <property type="component" value="Unassembled WGS sequence"/>
</dbReference>
<dbReference type="VEuPathDB" id="FungiDB:GLRG_05984"/>
<dbReference type="eggNOG" id="ENOG502RK30">
    <property type="taxonomic scope" value="Eukaryota"/>
</dbReference>
<reference evidence="2" key="1">
    <citation type="journal article" date="2012" name="Nat. Genet.">
        <title>Lifestyle transitions in plant pathogenic Colletotrichum fungi deciphered by genome and transcriptome analyses.</title>
        <authorList>
            <person name="O'Connell R.J."/>
            <person name="Thon M.R."/>
            <person name="Hacquard S."/>
            <person name="Amyotte S.G."/>
            <person name="Kleemann J."/>
            <person name="Torres M.F."/>
            <person name="Damm U."/>
            <person name="Buiate E.A."/>
            <person name="Epstein L."/>
            <person name="Alkan N."/>
            <person name="Altmueller J."/>
            <person name="Alvarado-Balderrama L."/>
            <person name="Bauser C.A."/>
            <person name="Becker C."/>
            <person name="Birren B.W."/>
            <person name="Chen Z."/>
            <person name="Choi J."/>
            <person name="Crouch J.A."/>
            <person name="Duvick J.P."/>
            <person name="Farman M.A."/>
            <person name="Gan P."/>
            <person name="Heiman D."/>
            <person name="Henrissat B."/>
            <person name="Howard R.J."/>
            <person name="Kabbage M."/>
            <person name="Koch C."/>
            <person name="Kracher B."/>
            <person name="Kubo Y."/>
            <person name="Law A.D."/>
            <person name="Lebrun M.-H."/>
            <person name="Lee Y.-H."/>
            <person name="Miyara I."/>
            <person name="Moore N."/>
            <person name="Neumann U."/>
            <person name="Nordstroem K."/>
            <person name="Panaccione D.G."/>
            <person name="Panstruga R."/>
            <person name="Place M."/>
            <person name="Proctor R.H."/>
            <person name="Prusky D."/>
            <person name="Rech G."/>
            <person name="Reinhardt R."/>
            <person name="Rollins J.A."/>
            <person name="Rounsley S."/>
            <person name="Schardl C.L."/>
            <person name="Schwartz D.C."/>
            <person name="Shenoy N."/>
            <person name="Shirasu K."/>
            <person name="Sikhakolli U.R."/>
            <person name="Stueber K."/>
            <person name="Sukno S.A."/>
            <person name="Sweigard J.A."/>
            <person name="Takano Y."/>
            <person name="Takahara H."/>
            <person name="Trail F."/>
            <person name="van der Does H.C."/>
            <person name="Voll L.M."/>
            <person name="Will I."/>
            <person name="Young S."/>
            <person name="Zeng Q."/>
            <person name="Zhang J."/>
            <person name="Zhou S."/>
            <person name="Dickman M.B."/>
            <person name="Schulze-Lefert P."/>
            <person name="Ver Loren van Themaat E."/>
            <person name="Ma L.-J."/>
            <person name="Vaillancourt L.J."/>
        </authorList>
    </citation>
    <scope>NUCLEOTIDE SEQUENCE [LARGE SCALE GENOMIC DNA]</scope>
    <source>
        <strain evidence="2">M1.001 / M2 / FGSC 10212</strain>
    </source>
</reference>
<protein>
    <submittedName>
        <fullName evidence="1">Uncharacterized protein</fullName>
    </submittedName>
</protein>
<name>E3QJ02_COLGM</name>
<evidence type="ECO:0000313" key="1">
    <source>
        <dbReference type="EMBL" id="EFQ30840.1"/>
    </source>
</evidence>
<gene>
    <name evidence="1" type="ORF">GLRG_05984</name>
</gene>
<dbReference type="RefSeq" id="XP_008094860.1">
    <property type="nucleotide sequence ID" value="XM_008096669.1"/>
</dbReference>
<evidence type="ECO:0000313" key="2">
    <source>
        <dbReference type="Proteomes" id="UP000008782"/>
    </source>
</evidence>
<proteinExistence type="predicted"/>
<accession>E3QJ02</accession>
<sequence length="192" mass="21781">MTPHQYQADSKLVGEKYEIRSHKVSGEYLDVYVVADERGTCFEAQAFAPVAEMPREREGLRQARRRRMRRICGSPNFADEFEHGGRRFLVSRVERSGKEWPHLQGLCQGRRTCAEREVLPREQGAICGEQQGGYECRAPAEEALNQQQRRSSYAEAAVSNKAELSGGIDAHPTRKRMCLTLGSLTGFKRYTV</sequence>
<dbReference type="OrthoDB" id="4776374at2759"/>
<keyword evidence="2" id="KW-1185">Reference proteome</keyword>
<dbReference type="GeneID" id="24411349"/>
<dbReference type="EMBL" id="GG697351">
    <property type="protein sequence ID" value="EFQ30840.1"/>
    <property type="molecule type" value="Genomic_DNA"/>
</dbReference>
<organism evidence="2">
    <name type="scientific">Colletotrichum graminicola (strain M1.001 / M2 / FGSC 10212)</name>
    <name type="common">Maize anthracnose fungus</name>
    <name type="synonym">Glomerella graminicola</name>
    <dbReference type="NCBI Taxonomy" id="645133"/>
    <lineage>
        <taxon>Eukaryota</taxon>
        <taxon>Fungi</taxon>
        <taxon>Dikarya</taxon>
        <taxon>Ascomycota</taxon>
        <taxon>Pezizomycotina</taxon>
        <taxon>Sordariomycetes</taxon>
        <taxon>Hypocreomycetidae</taxon>
        <taxon>Glomerellales</taxon>
        <taxon>Glomerellaceae</taxon>
        <taxon>Colletotrichum</taxon>
        <taxon>Colletotrichum graminicola species complex</taxon>
    </lineage>
</organism>
<dbReference type="AlphaFoldDB" id="E3QJ02"/>
<dbReference type="HOGENOM" id="CLU_1510485_0_0_1"/>